<dbReference type="AlphaFoldDB" id="H3NIV6"/>
<evidence type="ECO:0000313" key="2">
    <source>
        <dbReference type="Proteomes" id="UP000006190"/>
    </source>
</evidence>
<keyword evidence="2" id="KW-1185">Reference proteome</keyword>
<sequence>MIEEGWLIKQEITRFETLNELYYRGLLDNESLQTQEWRTHQAIKAVEDSLIACFQSQLPSYSDLISNLTMDYYGPIQVDLLVVADHVWWAIDWQPLLGSALNSNRHKEAFVKSLARLKDLARSLDRKIQVHHDQFNEDHPGVVRNPLTQQILAWNQRLFQSHVHDLVAQVPFVSGDKVYQYHRVLNRYRQPLEEELPMVDEACWQGLKKGCRCLNCQSYTLKIKRKTCQCLHCGQSYSKAQMGRALYRQLQALAHHDHVEVSRDWMLELCDYQLRSTSIWKLMQEEKN</sequence>
<protein>
    <recommendedName>
        <fullName evidence="3">NERD domain-containing protein</fullName>
    </recommendedName>
</protein>
<proteinExistence type="predicted"/>
<gene>
    <name evidence="1" type="ORF">HMPREF9708_00795</name>
</gene>
<dbReference type="HOGENOM" id="CLU_965576_0_0_9"/>
<reference evidence="1 2" key="1">
    <citation type="submission" date="2012-01" db="EMBL/GenBank/DDBJ databases">
        <title>The Genome Sequence of Facklamia languida CCUG 37842.</title>
        <authorList>
            <consortium name="The Broad Institute Genome Sequencing Platform"/>
            <person name="Earl A."/>
            <person name="Ward D."/>
            <person name="Feldgarden M."/>
            <person name="Gevers D."/>
            <person name="Huys G."/>
            <person name="Young S.K."/>
            <person name="Zeng Q."/>
            <person name="Gargeya S."/>
            <person name="Fitzgerald M."/>
            <person name="Haas B."/>
            <person name="Abouelleil A."/>
            <person name="Alvarado L."/>
            <person name="Arachchi H.M."/>
            <person name="Berlin A."/>
            <person name="Chapman S.B."/>
            <person name="Gearin G."/>
            <person name="Goldberg J."/>
            <person name="Griggs A."/>
            <person name="Gujja S."/>
            <person name="Hansen M."/>
            <person name="Heiman D."/>
            <person name="Howarth C."/>
            <person name="Larimer J."/>
            <person name="Lui A."/>
            <person name="MacDonald P.J.P."/>
            <person name="McCowen C."/>
            <person name="Montmayeur A."/>
            <person name="Murphy C."/>
            <person name="Neiman D."/>
            <person name="Pearson M."/>
            <person name="Priest M."/>
            <person name="Roberts A."/>
            <person name="Saif S."/>
            <person name="Shea T."/>
            <person name="Sisk P."/>
            <person name="Stolte C."/>
            <person name="Sykes S."/>
            <person name="Wortman J."/>
            <person name="Nusbaum C."/>
            <person name="Birren B."/>
        </authorList>
    </citation>
    <scope>NUCLEOTIDE SEQUENCE [LARGE SCALE GENOMIC DNA]</scope>
    <source>
        <strain evidence="1 2">CCUG 37842</strain>
    </source>
</reference>
<dbReference type="Proteomes" id="UP000006190">
    <property type="component" value="Unassembled WGS sequence"/>
</dbReference>
<evidence type="ECO:0000313" key="1">
    <source>
        <dbReference type="EMBL" id="EHR37234.1"/>
    </source>
</evidence>
<evidence type="ECO:0008006" key="3">
    <source>
        <dbReference type="Google" id="ProtNLM"/>
    </source>
</evidence>
<name>H3NIV6_9LACT</name>
<accession>H3NIV6</accession>
<comment type="caution">
    <text evidence="1">The sequence shown here is derived from an EMBL/GenBank/DDBJ whole genome shotgun (WGS) entry which is preliminary data.</text>
</comment>
<dbReference type="PATRIC" id="fig|883113.3.peg.793"/>
<dbReference type="EMBL" id="AGEG01000009">
    <property type="protein sequence ID" value="EHR37234.1"/>
    <property type="molecule type" value="Genomic_DNA"/>
</dbReference>
<dbReference type="STRING" id="883113.HMPREF9708_00795"/>
<organism evidence="1 2">
    <name type="scientific">Facklamia languida CCUG 37842</name>
    <dbReference type="NCBI Taxonomy" id="883113"/>
    <lineage>
        <taxon>Bacteria</taxon>
        <taxon>Bacillati</taxon>
        <taxon>Bacillota</taxon>
        <taxon>Bacilli</taxon>
        <taxon>Lactobacillales</taxon>
        <taxon>Aerococcaceae</taxon>
        <taxon>Facklamia</taxon>
    </lineage>
</organism>